<reference evidence="2 3" key="1">
    <citation type="submission" date="2016-10" db="EMBL/GenBank/DDBJ databases">
        <authorList>
            <person name="de Groot N.N."/>
        </authorList>
    </citation>
    <scope>NUCLEOTIDE SEQUENCE [LARGE SCALE GENOMIC DNA]</scope>
    <source>
        <strain evidence="2 3">DSM 15123</strain>
    </source>
</reference>
<dbReference type="PANTHER" id="PTHR13939">
    <property type="entry name" value="NICOTINAMIDE-NUCLEOTIDE AMIDOHYDROLASE PNCC"/>
    <property type="match status" value="1"/>
</dbReference>
<dbReference type="PANTHER" id="PTHR13939:SF0">
    <property type="entry name" value="NMN AMIDOHYDROLASE-LIKE PROTEIN YFAY"/>
    <property type="match status" value="1"/>
</dbReference>
<dbReference type="InterPro" id="IPR001453">
    <property type="entry name" value="MoaB/Mog_dom"/>
</dbReference>
<dbReference type="InterPro" id="IPR050101">
    <property type="entry name" value="CinA"/>
</dbReference>
<evidence type="ECO:0000313" key="2">
    <source>
        <dbReference type="EMBL" id="SEN50906.1"/>
    </source>
</evidence>
<dbReference type="CDD" id="cd00885">
    <property type="entry name" value="cinA"/>
    <property type="match status" value="1"/>
</dbReference>
<dbReference type="SMART" id="SM00852">
    <property type="entry name" value="MoCF_biosynth"/>
    <property type="match status" value="1"/>
</dbReference>
<dbReference type="Gene3D" id="3.40.980.10">
    <property type="entry name" value="MoaB/Mog-like domain"/>
    <property type="match status" value="1"/>
</dbReference>
<protein>
    <submittedName>
        <fullName evidence="2">Predicted nucleotide-utilizing enzyme</fullName>
    </submittedName>
</protein>
<organism evidence="2 3">
    <name type="scientific">Brachymonas denitrificans DSM 15123</name>
    <dbReference type="NCBI Taxonomy" id="1121117"/>
    <lineage>
        <taxon>Bacteria</taxon>
        <taxon>Pseudomonadati</taxon>
        <taxon>Pseudomonadota</taxon>
        <taxon>Betaproteobacteria</taxon>
        <taxon>Burkholderiales</taxon>
        <taxon>Comamonadaceae</taxon>
        <taxon>Brachymonas</taxon>
    </lineage>
</organism>
<dbReference type="Proteomes" id="UP000199531">
    <property type="component" value="Unassembled WGS sequence"/>
</dbReference>
<gene>
    <name evidence="2" type="ORF">SAMN02745977_01429</name>
</gene>
<dbReference type="STRING" id="1121117.SAMN02745977_01429"/>
<evidence type="ECO:0000259" key="1">
    <source>
        <dbReference type="SMART" id="SM00852"/>
    </source>
</evidence>
<sequence>MNAPTPLESSGIVPPAPHVTLPRFGLLLVGDELLSGRRADQHVPKTIELLAARGLTLSYVHMVGDARADIAAQLRSSLASGDVVFSCGGIGATPDDQTRQAAAEAAGVPLALHPQAEALIGQRFAELAAQKGIPFEPDSADHQQRLQMGVFPQGAQIVPNPYNRIPGFSLGHVHFFPGFPAMAWPMMEWTLDTYYSFWFDQRAWAENAVVVKSASEAMLTPMMEALEARYAGIKVFSLPTLQHPEHGPHIDLGVKGDPVQVERAFGEMLDSLRAMGCDLGPVQHPVAR</sequence>
<evidence type="ECO:0000313" key="3">
    <source>
        <dbReference type="Proteomes" id="UP000199531"/>
    </source>
</evidence>
<name>A0A1H8H3T7_9BURK</name>
<accession>A0A1H8H3T7</accession>
<dbReference type="EMBL" id="FOCW01000002">
    <property type="protein sequence ID" value="SEN50906.1"/>
    <property type="molecule type" value="Genomic_DNA"/>
</dbReference>
<keyword evidence="3" id="KW-1185">Reference proteome</keyword>
<dbReference type="RefSeq" id="WP_234970059.1">
    <property type="nucleotide sequence ID" value="NZ_FOCW01000002.1"/>
</dbReference>
<dbReference type="Pfam" id="PF00994">
    <property type="entry name" value="MoCF_biosynth"/>
    <property type="match status" value="1"/>
</dbReference>
<feature type="domain" description="MoaB/Mog" evidence="1">
    <location>
        <begin position="25"/>
        <end position="198"/>
    </location>
</feature>
<proteinExistence type="predicted"/>
<dbReference type="InterPro" id="IPR036425">
    <property type="entry name" value="MoaB/Mog-like_dom_sf"/>
</dbReference>
<dbReference type="AlphaFoldDB" id="A0A1H8H3T7"/>
<dbReference type="SUPFAM" id="SSF53218">
    <property type="entry name" value="Molybdenum cofactor biosynthesis proteins"/>
    <property type="match status" value="1"/>
</dbReference>